<evidence type="ECO:0000256" key="6">
    <source>
        <dbReference type="ARBA" id="ARBA00023136"/>
    </source>
</evidence>
<feature type="transmembrane region" description="Helical" evidence="7">
    <location>
        <begin position="343"/>
        <end position="362"/>
    </location>
</feature>
<keyword evidence="2" id="KW-0813">Transport</keyword>
<dbReference type="PRINTS" id="PR00447">
    <property type="entry name" value="NATRESASSCMP"/>
</dbReference>
<dbReference type="GO" id="GO:0015293">
    <property type="term" value="F:symporter activity"/>
    <property type="evidence" value="ECO:0007669"/>
    <property type="project" value="UniProtKB-KW"/>
</dbReference>
<protein>
    <submittedName>
        <fullName evidence="8">Manganese transport protein</fullName>
    </submittedName>
</protein>
<keyword evidence="6 7" id="KW-0472">Membrane</keyword>
<dbReference type="AlphaFoldDB" id="A0A157RFA9"/>
<feature type="transmembrane region" description="Helical" evidence="7">
    <location>
        <begin position="103"/>
        <end position="125"/>
    </location>
</feature>
<evidence type="ECO:0000313" key="9">
    <source>
        <dbReference type="Proteomes" id="UP000077037"/>
    </source>
</evidence>
<feature type="transmembrane region" description="Helical" evidence="7">
    <location>
        <begin position="131"/>
        <end position="151"/>
    </location>
</feature>
<dbReference type="GO" id="GO:0015086">
    <property type="term" value="F:cadmium ion transmembrane transporter activity"/>
    <property type="evidence" value="ECO:0007669"/>
    <property type="project" value="TreeGrafter"/>
</dbReference>
<dbReference type="InterPro" id="IPR001046">
    <property type="entry name" value="NRAMP_fam"/>
</dbReference>
<feature type="transmembrane region" description="Helical" evidence="7">
    <location>
        <begin position="287"/>
        <end position="310"/>
    </location>
</feature>
<keyword evidence="4" id="KW-0769">Symport</keyword>
<keyword evidence="3 7" id="KW-0812">Transmembrane</keyword>
<evidence type="ECO:0000256" key="2">
    <source>
        <dbReference type="ARBA" id="ARBA00022448"/>
    </source>
</evidence>
<feature type="transmembrane region" description="Helical" evidence="7">
    <location>
        <begin position="205"/>
        <end position="224"/>
    </location>
</feature>
<dbReference type="OrthoDB" id="9787548at2"/>
<dbReference type="NCBIfam" id="NF037982">
    <property type="entry name" value="Nramp_1"/>
    <property type="match status" value="1"/>
</dbReference>
<organism evidence="8 9">
    <name type="scientific">Bordetella ansorpii</name>
    <dbReference type="NCBI Taxonomy" id="288768"/>
    <lineage>
        <taxon>Bacteria</taxon>
        <taxon>Pseudomonadati</taxon>
        <taxon>Pseudomonadota</taxon>
        <taxon>Betaproteobacteria</taxon>
        <taxon>Burkholderiales</taxon>
        <taxon>Alcaligenaceae</taxon>
        <taxon>Bordetella</taxon>
    </lineage>
</organism>
<keyword evidence="5 7" id="KW-1133">Transmembrane helix</keyword>
<dbReference type="PANTHER" id="PTHR11706:SF33">
    <property type="entry name" value="NATURAL RESISTANCE-ASSOCIATED MACROPHAGE PROTEIN 2"/>
    <property type="match status" value="1"/>
</dbReference>
<evidence type="ECO:0000313" key="8">
    <source>
        <dbReference type="EMBL" id="SAI56604.1"/>
    </source>
</evidence>
<gene>
    <name evidence="8" type="primary">mntH</name>
    <name evidence="8" type="ORF">SAMEA1982600_04792</name>
</gene>
<reference evidence="8 9" key="1">
    <citation type="submission" date="2016-03" db="EMBL/GenBank/DDBJ databases">
        <authorList>
            <consortium name="Pathogen Informatics"/>
        </authorList>
    </citation>
    <scope>NUCLEOTIDE SEQUENCE [LARGE SCALE GENOMIC DNA]</scope>
    <source>
        <strain evidence="8 9">NCTC13364</strain>
    </source>
</reference>
<dbReference type="Pfam" id="PF01566">
    <property type="entry name" value="Nramp"/>
    <property type="match status" value="1"/>
</dbReference>
<name>A0A157RFA9_9BORD</name>
<evidence type="ECO:0000256" key="3">
    <source>
        <dbReference type="ARBA" id="ARBA00022692"/>
    </source>
</evidence>
<dbReference type="GO" id="GO:0005384">
    <property type="term" value="F:manganese ion transmembrane transporter activity"/>
    <property type="evidence" value="ECO:0007669"/>
    <property type="project" value="TreeGrafter"/>
</dbReference>
<dbReference type="RefSeq" id="WP_066420093.1">
    <property type="nucleotide sequence ID" value="NZ_FKBS01000029.1"/>
</dbReference>
<dbReference type="GO" id="GO:0005886">
    <property type="term" value="C:plasma membrane"/>
    <property type="evidence" value="ECO:0007669"/>
    <property type="project" value="TreeGrafter"/>
</dbReference>
<feature type="transmembrane region" description="Helical" evidence="7">
    <location>
        <begin position="163"/>
        <end position="180"/>
    </location>
</feature>
<feature type="transmembrane region" description="Helical" evidence="7">
    <location>
        <begin position="404"/>
        <end position="426"/>
    </location>
</feature>
<evidence type="ECO:0000256" key="5">
    <source>
        <dbReference type="ARBA" id="ARBA00022989"/>
    </source>
</evidence>
<sequence>MTSLILALSGSDATRQPPTARMAGLRAMAGSGLLVAVGYIDPGNWATDIAGGSGFGYGLLAVVFAAALLGMGFQVLTARLALATGQDLATLTARHLPRPLARTAWIAGEAAILATALAELIGGAIALRLLLGLPLMGGVAATALGTLAVFYAARRNADRHEQVIGVLLGIVALAFVYLLIQAQPSTAAMAAGLADTGRTLRDPQAFLVALGILGATLMPHNLYLHSGALAQRARDLAPADRPLAMRIARNDTVVSLGIAMLINAAIMIVAAASLSGAGPVVASLDDAHAAIAHTLGAGAAIVFAIALYAAGQSSTITGVMAGRVLSRGFQPAGSGWSERRRALATRAVAGVAALALLAATGSQDPDNLLVLSQVILSLALPFALVPLVVLARRRSVMGRHALRGPWSAAAVVATTGIVVLDGYLLAQMMA</sequence>
<evidence type="ECO:0000256" key="7">
    <source>
        <dbReference type="SAM" id="Phobius"/>
    </source>
</evidence>
<dbReference type="GO" id="GO:0034755">
    <property type="term" value="P:iron ion transmembrane transport"/>
    <property type="evidence" value="ECO:0007669"/>
    <property type="project" value="TreeGrafter"/>
</dbReference>
<feature type="transmembrane region" description="Helical" evidence="7">
    <location>
        <begin position="253"/>
        <end position="275"/>
    </location>
</feature>
<feature type="transmembrane region" description="Helical" evidence="7">
    <location>
        <begin position="368"/>
        <end position="392"/>
    </location>
</feature>
<dbReference type="Proteomes" id="UP000077037">
    <property type="component" value="Unassembled WGS sequence"/>
</dbReference>
<evidence type="ECO:0000256" key="1">
    <source>
        <dbReference type="ARBA" id="ARBA00004141"/>
    </source>
</evidence>
<dbReference type="EMBL" id="FKBS01000029">
    <property type="protein sequence ID" value="SAI56604.1"/>
    <property type="molecule type" value="Genomic_DNA"/>
</dbReference>
<feature type="transmembrane region" description="Helical" evidence="7">
    <location>
        <begin position="23"/>
        <end position="40"/>
    </location>
</feature>
<dbReference type="PANTHER" id="PTHR11706">
    <property type="entry name" value="SOLUTE CARRIER PROTEIN FAMILY 11 MEMBER"/>
    <property type="match status" value="1"/>
</dbReference>
<evidence type="ECO:0000256" key="4">
    <source>
        <dbReference type="ARBA" id="ARBA00022847"/>
    </source>
</evidence>
<comment type="subcellular location">
    <subcellularLocation>
        <location evidence="1">Membrane</location>
        <topology evidence="1">Multi-pass membrane protein</topology>
    </subcellularLocation>
</comment>
<proteinExistence type="predicted"/>
<feature type="transmembrane region" description="Helical" evidence="7">
    <location>
        <begin position="60"/>
        <end position="82"/>
    </location>
</feature>
<accession>A0A157RFA9</accession>
<dbReference type="NCBIfam" id="TIGR01197">
    <property type="entry name" value="nramp"/>
    <property type="match status" value="1"/>
</dbReference>